<dbReference type="Proteomes" id="UP001152607">
    <property type="component" value="Unassembled WGS sequence"/>
</dbReference>
<protein>
    <submittedName>
        <fullName evidence="2">Uncharacterized protein</fullName>
    </submittedName>
</protein>
<feature type="region of interest" description="Disordered" evidence="1">
    <location>
        <begin position="1"/>
        <end position="37"/>
    </location>
</feature>
<evidence type="ECO:0000256" key="1">
    <source>
        <dbReference type="SAM" id="MobiDB-lite"/>
    </source>
</evidence>
<name>A0A9W4XIG8_9PLEO</name>
<keyword evidence="3" id="KW-1185">Reference proteome</keyword>
<proteinExistence type="predicted"/>
<gene>
    <name evidence="2" type="ORF">PDIGIT_LOCUS6205</name>
</gene>
<feature type="compositionally biased region" description="Polar residues" evidence="1">
    <location>
        <begin position="1"/>
        <end position="14"/>
    </location>
</feature>
<organism evidence="2 3">
    <name type="scientific">Periconia digitata</name>
    <dbReference type="NCBI Taxonomy" id="1303443"/>
    <lineage>
        <taxon>Eukaryota</taxon>
        <taxon>Fungi</taxon>
        <taxon>Dikarya</taxon>
        <taxon>Ascomycota</taxon>
        <taxon>Pezizomycotina</taxon>
        <taxon>Dothideomycetes</taxon>
        <taxon>Pleosporomycetidae</taxon>
        <taxon>Pleosporales</taxon>
        <taxon>Massarineae</taxon>
        <taxon>Periconiaceae</taxon>
        <taxon>Periconia</taxon>
    </lineage>
</organism>
<sequence length="132" mass="15088">MQGKQTNFPTQSPCSFHHRERHKTKGMRSCREDPQRRQLPPASSILFFLLPRSEKPPKHGTWFMEHLAALPTSQAASQCCHHKRASAVLRLNTFCFPGFIAGRADHRRHAQPGRPTVSVNPFLNMTLSIHIR</sequence>
<dbReference type="EMBL" id="CAOQHR010000004">
    <property type="protein sequence ID" value="CAI6333169.1"/>
    <property type="molecule type" value="Genomic_DNA"/>
</dbReference>
<comment type="caution">
    <text evidence="2">The sequence shown here is derived from an EMBL/GenBank/DDBJ whole genome shotgun (WGS) entry which is preliminary data.</text>
</comment>
<evidence type="ECO:0000313" key="2">
    <source>
        <dbReference type="EMBL" id="CAI6333169.1"/>
    </source>
</evidence>
<dbReference type="AlphaFoldDB" id="A0A9W4XIG8"/>
<reference evidence="2" key="1">
    <citation type="submission" date="2023-01" db="EMBL/GenBank/DDBJ databases">
        <authorList>
            <person name="Van Ghelder C."/>
            <person name="Rancurel C."/>
        </authorList>
    </citation>
    <scope>NUCLEOTIDE SEQUENCE</scope>
    <source>
        <strain evidence="2">CNCM I-4278</strain>
    </source>
</reference>
<feature type="compositionally biased region" description="Basic residues" evidence="1">
    <location>
        <begin position="16"/>
        <end position="28"/>
    </location>
</feature>
<accession>A0A9W4XIG8</accession>
<evidence type="ECO:0000313" key="3">
    <source>
        <dbReference type="Proteomes" id="UP001152607"/>
    </source>
</evidence>